<feature type="transmembrane region" description="Helical" evidence="4">
    <location>
        <begin position="172"/>
        <end position="192"/>
    </location>
</feature>
<feature type="transmembrane region" description="Helical" evidence="4">
    <location>
        <begin position="107"/>
        <end position="125"/>
    </location>
</feature>
<proteinExistence type="predicted"/>
<dbReference type="PANTHER" id="PTHR23534:SF1">
    <property type="entry name" value="MAJOR FACILITATOR SUPERFAMILY PROTEIN"/>
    <property type="match status" value="1"/>
</dbReference>
<feature type="transmembrane region" description="Helical" evidence="4">
    <location>
        <begin position="248"/>
        <end position="270"/>
    </location>
</feature>
<feature type="transmembrane region" description="Helical" evidence="4">
    <location>
        <begin position="369"/>
        <end position="389"/>
    </location>
</feature>
<sequence>MTVRDRLPIRAGTLGAVVAAAASLAAAEFVRTGLYLPYLGQGRVPQEVLGLPPTAAGLAWAAHFAADSVMRGPTGLLIARYGLRPVLVAGALLMLGAIALLPLAHSVWILIVIAALHGVGFSAMWPGTMNLTADAAEPGVQGRALTAVSMAVVPFVGISYFLFGLLRDGPFMTVYAVCLGALALSVACALLVPGRAVRGPSRVPTPPEERARILRRLAPLLPAALMQTLTLALFGGVLFKLLDTFSLPYWQLVTVLAVGAGVAFACLPVVGKVADRGRARFTLTLGFGLIGVGLLAFAFTPPGWTLFLLAAVVGLGYSGVQPGWGALVTATLPEAQRPAAWGVLMTVENIGTALGPVVGAFMFQHYGAPGLFGLGAALALATALFYLVFRRLFVPQPQLA</sequence>
<feature type="transmembrane region" description="Helical" evidence="4">
    <location>
        <begin position="220"/>
        <end position="242"/>
    </location>
</feature>
<evidence type="ECO:0000259" key="5">
    <source>
        <dbReference type="PROSITE" id="PS50850"/>
    </source>
</evidence>
<evidence type="ECO:0000256" key="4">
    <source>
        <dbReference type="SAM" id="Phobius"/>
    </source>
</evidence>
<feature type="transmembrane region" description="Helical" evidence="4">
    <location>
        <begin position="306"/>
        <end position="327"/>
    </location>
</feature>
<dbReference type="SUPFAM" id="SSF103473">
    <property type="entry name" value="MFS general substrate transporter"/>
    <property type="match status" value="1"/>
</dbReference>
<dbReference type="Pfam" id="PF07690">
    <property type="entry name" value="MFS_1"/>
    <property type="match status" value="1"/>
</dbReference>
<dbReference type="InterPro" id="IPR036259">
    <property type="entry name" value="MFS_trans_sf"/>
</dbReference>
<gene>
    <name evidence="6" type="ORF">ACFOSB_13660</name>
</gene>
<comment type="caution">
    <text evidence="6">The sequence shown here is derived from an EMBL/GenBank/DDBJ whole genome shotgun (WGS) entry which is preliminary data.</text>
</comment>
<feature type="domain" description="Major facilitator superfamily (MFS) profile" evidence="5">
    <location>
        <begin position="216"/>
        <end position="400"/>
    </location>
</feature>
<keyword evidence="3 4" id="KW-0472">Membrane</keyword>
<feature type="transmembrane region" description="Helical" evidence="4">
    <location>
        <begin position="282"/>
        <end position="300"/>
    </location>
</feature>
<feature type="transmembrane region" description="Helical" evidence="4">
    <location>
        <begin position="81"/>
        <end position="101"/>
    </location>
</feature>
<dbReference type="InterPro" id="IPR020846">
    <property type="entry name" value="MFS_dom"/>
</dbReference>
<evidence type="ECO:0000313" key="6">
    <source>
        <dbReference type="EMBL" id="MFC3833909.1"/>
    </source>
</evidence>
<evidence type="ECO:0000256" key="1">
    <source>
        <dbReference type="ARBA" id="ARBA00022692"/>
    </source>
</evidence>
<dbReference type="CDD" id="cd17325">
    <property type="entry name" value="MFS_MdtG_SLC18_like"/>
    <property type="match status" value="1"/>
</dbReference>
<dbReference type="Proteomes" id="UP001595803">
    <property type="component" value="Unassembled WGS sequence"/>
</dbReference>
<feature type="transmembrane region" description="Helical" evidence="4">
    <location>
        <begin position="51"/>
        <end position="69"/>
    </location>
</feature>
<dbReference type="RefSeq" id="WP_295822523.1">
    <property type="nucleotide sequence ID" value="NZ_JBHRZG010000016.1"/>
</dbReference>
<dbReference type="Gene3D" id="1.20.1250.20">
    <property type="entry name" value="MFS general substrate transporter like domains"/>
    <property type="match status" value="2"/>
</dbReference>
<dbReference type="InterPro" id="IPR011701">
    <property type="entry name" value="MFS"/>
</dbReference>
<keyword evidence="2 4" id="KW-1133">Transmembrane helix</keyword>
<dbReference type="EMBL" id="JBHRZG010000016">
    <property type="protein sequence ID" value="MFC3833909.1"/>
    <property type="molecule type" value="Genomic_DNA"/>
</dbReference>
<dbReference type="PROSITE" id="PS50850">
    <property type="entry name" value="MFS"/>
    <property type="match status" value="1"/>
</dbReference>
<evidence type="ECO:0000256" key="2">
    <source>
        <dbReference type="ARBA" id="ARBA00022989"/>
    </source>
</evidence>
<keyword evidence="7" id="KW-1185">Reference proteome</keyword>
<keyword evidence="1 4" id="KW-0812">Transmembrane</keyword>
<dbReference type="PANTHER" id="PTHR23534">
    <property type="entry name" value="MFS PERMEASE"/>
    <property type="match status" value="1"/>
</dbReference>
<name>A0ABV7ZA50_9DEIO</name>
<evidence type="ECO:0000256" key="3">
    <source>
        <dbReference type="ARBA" id="ARBA00023136"/>
    </source>
</evidence>
<reference evidence="7" key="1">
    <citation type="journal article" date="2019" name="Int. J. Syst. Evol. Microbiol.">
        <title>The Global Catalogue of Microorganisms (GCM) 10K type strain sequencing project: providing services to taxonomists for standard genome sequencing and annotation.</title>
        <authorList>
            <consortium name="The Broad Institute Genomics Platform"/>
            <consortium name="The Broad Institute Genome Sequencing Center for Infectious Disease"/>
            <person name="Wu L."/>
            <person name="Ma J."/>
        </authorList>
    </citation>
    <scope>NUCLEOTIDE SEQUENCE [LARGE SCALE GENOMIC DNA]</scope>
    <source>
        <strain evidence="7">CCTCC AB 2017081</strain>
    </source>
</reference>
<evidence type="ECO:0000313" key="7">
    <source>
        <dbReference type="Proteomes" id="UP001595803"/>
    </source>
</evidence>
<accession>A0ABV7ZA50</accession>
<organism evidence="6 7">
    <name type="scientific">Deinococcus rufus</name>
    <dbReference type="NCBI Taxonomy" id="2136097"/>
    <lineage>
        <taxon>Bacteria</taxon>
        <taxon>Thermotogati</taxon>
        <taxon>Deinococcota</taxon>
        <taxon>Deinococci</taxon>
        <taxon>Deinococcales</taxon>
        <taxon>Deinococcaceae</taxon>
        <taxon>Deinococcus</taxon>
    </lineage>
</organism>
<feature type="transmembrane region" description="Helical" evidence="4">
    <location>
        <begin position="145"/>
        <end position="166"/>
    </location>
</feature>
<protein>
    <submittedName>
        <fullName evidence="6">MFS transporter</fullName>
    </submittedName>
</protein>
<feature type="transmembrane region" description="Helical" evidence="4">
    <location>
        <begin position="339"/>
        <end position="363"/>
    </location>
</feature>